<sequence length="502" mass="55530">MSTAPCVLPPDEAAGYIKAYFECVHPLYPFLDRREFERKAALPNLIEVLAEQPAFSALYHAVLAIGCQNIADVSFDPGVGRSWQIFRVSLAILPRILTHPDSEPDLQAVTAMAIFGMNIPGMQVDELFIEAVRKAARIGCHRVIKRRGLDPVSCYKTFWVIYILERMLCFVFGLSPLLSDYDIGCPLPETPESNVDGVNFFLIAVRCGRIMSKAYQTLFSVSATMKTTEQYFAAIDAIKSDLSRWNYSIPAKFRPGMPFHSGNGWETLSFLRIHYMYHALNISLCRLELHVGVDQSTQRMNDTRKQLMNTARTVLDLTTFIELKPSTPMWIMCAIPASAMLILFDFVIHNPTHIETDTNLKLLDTAAGFFGRLQYATGGSFPSMIMSGFAHIASDYVRRSRAANGSSVAASATARSSGTPGNQPIAPQLTASMPPSIPNFAASTGNVNLNGLPPKESAPSLDVYSSSGPLFYPIEEGDYTMNDDLFAGFNFANFFEPVIPEF</sequence>
<dbReference type="PANTHER" id="PTHR46910">
    <property type="entry name" value="TRANSCRIPTION FACTOR PDR1"/>
    <property type="match status" value="1"/>
</dbReference>
<keyword evidence="4" id="KW-0539">Nucleus</keyword>
<dbReference type="AlphaFoldDB" id="W3WH20"/>
<evidence type="ECO:0000256" key="5">
    <source>
        <dbReference type="SAM" id="MobiDB-lite"/>
    </source>
</evidence>
<evidence type="ECO:0000313" key="8">
    <source>
        <dbReference type="Proteomes" id="UP000030651"/>
    </source>
</evidence>
<dbReference type="InterPro" id="IPR007219">
    <property type="entry name" value="XnlR_reg_dom"/>
</dbReference>
<dbReference type="RefSeq" id="XP_007841905.1">
    <property type="nucleotide sequence ID" value="XM_007843714.1"/>
</dbReference>
<comment type="subcellular location">
    <subcellularLocation>
        <location evidence="1">Nucleus</location>
    </subcellularLocation>
</comment>
<keyword evidence="3" id="KW-0238">DNA-binding</keyword>
<evidence type="ECO:0000256" key="2">
    <source>
        <dbReference type="ARBA" id="ARBA00022723"/>
    </source>
</evidence>
<evidence type="ECO:0000256" key="4">
    <source>
        <dbReference type="ARBA" id="ARBA00023242"/>
    </source>
</evidence>
<dbReference type="SMART" id="SM00906">
    <property type="entry name" value="Fungal_trans"/>
    <property type="match status" value="1"/>
</dbReference>
<name>W3WH20_PESFW</name>
<dbReference type="KEGG" id="pfy:PFICI_15133"/>
<dbReference type="GO" id="GO:0008270">
    <property type="term" value="F:zinc ion binding"/>
    <property type="evidence" value="ECO:0007669"/>
    <property type="project" value="InterPro"/>
</dbReference>
<accession>W3WH20</accession>
<dbReference type="PANTHER" id="PTHR46910:SF3">
    <property type="entry name" value="HALOTOLERANCE PROTEIN 9-RELATED"/>
    <property type="match status" value="1"/>
</dbReference>
<dbReference type="GO" id="GO:0006351">
    <property type="term" value="P:DNA-templated transcription"/>
    <property type="evidence" value="ECO:0007669"/>
    <property type="project" value="InterPro"/>
</dbReference>
<dbReference type="OMA" id="HRVFWVI"/>
<dbReference type="GO" id="GO:0005634">
    <property type="term" value="C:nucleus"/>
    <property type="evidence" value="ECO:0007669"/>
    <property type="project" value="UniProtKB-SubCell"/>
</dbReference>
<feature type="compositionally biased region" description="Low complexity" evidence="5">
    <location>
        <begin position="408"/>
        <end position="417"/>
    </location>
</feature>
<evidence type="ECO:0000256" key="1">
    <source>
        <dbReference type="ARBA" id="ARBA00004123"/>
    </source>
</evidence>
<dbReference type="HOGENOM" id="CLU_016058_3_2_1"/>
<evidence type="ECO:0000313" key="7">
    <source>
        <dbReference type="EMBL" id="ETS73188.1"/>
    </source>
</evidence>
<proteinExistence type="predicted"/>
<feature type="region of interest" description="Disordered" evidence="5">
    <location>
        <begin position="408"/>
        <end position="430"/>
    </location>
</feature>
<protein>
    <recommendedName>
        <fullName evidence="6">Xylanolytic transcriptional activator regulatory domain-containing protein</fullName>
    </recommendedName>
</protein>
<dbReference type="GeneID" id="19280146"/>
<feature type="domain" description="Xylanolytic transcriptional activator regulatory" evidence="6">
    <location>
        <begin position="124"/>
        <end position="194"/>
    </location>
</feature>
<reference evidence="8" key="1">
    <citation type="journal article" date="2015" name="BMC Genomics">
        <title>Genomic and transcriptomic analysis of the endophytic fungus Pestalotiopsis fici reveals its lifestyle and high potential for synthesis of natural products.</title>
        <authorList>
            <person name="Wang X."/>
            <person name="Zhang X."/>
            <person name="Liu L."/>
            <person name="Xiang M."/>
            <person name="Wang W."/>
            <person name="Sun X."/>
            <person name="Che Y."/>
            <person name="Guo L."/>
            <person name="Liu G."/>
            <person name="Guo L."/>
            <person name="Wang C."/>
            <person name="Yin W.B."/>
            <person name="Stadler M."/>
            <person name="Zhang X."/>
            <person name="Liu X."/>
        </authorList>
    </citation>
    <scope>NUCLEOTIDE SEQUENCE [LARGE SCALE GENOMIC DNA]</scope>
    <source>
        <strain evidence="8">W106-1 / CGMCC3.15140</strain>
    </source>
</reference>
<dbReference type="GO" id="GO:0003700">
    <property type="term" value="F:DNA-binding transcription factor activity"/>
    <property type="evidence" value="ECO:0007669"/>
    <property type="project" value="InterPro"/>
</dbReference>
<dbReference type="GO" id="GO:0003677">
    <property type="term" value="F:DNA binding"/>
    <property type="evidence" value="ECO:0007669"/>
    <property type="project" value="UniProtKB-KW"/>
</dbReference>
<dbReference type="Proteomes" id="UP000030651">
    <property type="component" value="Unassembled WGS sequence"/>
</dbReference>
<gene>
    <name evidence="7" type="ORF">PFICI_15133</name>
</gene>
<dbReference type="OrthoDB" id="39175at2759"/>
<dbReference type="STRING" id="1229662.W3WH20"/>
<evidence type="ECO:0000256" key="3">
    <source>
        <dbReference type="ARBA" id="ARBA00023125"/>
    </source>
</evidence>
<dbReference type="InterPro" id="IPR050987">
    <property type="entry name" value="AtrR-like"/>
</dbReference>
<evidence type="ECO:0000259" key="6">
    <source>
        <dbReference type="SMART" id="SM00906"/>
    </source>
</evidence>
<dbReference type="EMBL" id="KI912123">
    <property type="protein sequence ID" value="ETS73188.1"/>
    <property type="molecule type" value="Genomic_DNA"/>
</dbReference>
<keyword evidence="8" id="KW-1185">Reference proteome</keyword>
<organism evidence="7 8">
    <name type="scientific">Pestalotiopsis fici (strain W106-1 / CGMCC3.15140)</name>
    <dbReference type="NCBI Taxonomy" id="1229662"/>
    <lineage>
        <taxon>Eukaryota</taxon>
        <taxon>Fungi</taxon>
        <taxon>Dikarya</taxon>
        <taxon>Ascomycota</taxon>
        <taxon>Pezizomycotina</taxon>
        <taxon>Sordariomycetes</taxon>
        <taxon>Xylariomycetidae</taxon>
        <taxon>Amphisphaeriales</taxon>
        <taxon>Sporocadaceae</taxon>
        <taxon>Pestalotiopsis</taxon>
    </lineage>
</organism>
<keyword evidence="2" id="KW-0479">Metal-binding</keyword>
<dbReference type="Pfam" id="PF04082">
    <property type="entry name" value="Fungal_trans"/>
    <property type="match status" value="1"/>
</dbReference>
<dbReference type="eggNOG" id="ENOG502QRIK">
    <property type="taxonomic scope" value="Eukaryota"/>
</dbReference>
<dbReference type="CDD" id="cd12148">
    <property type="entry name" value="fungal_TF_MHR"/>
    <property type="match status" value="1"/>
</dbReference>
<dbReference type="InParanoid" id="W3WH20"/>